<dbReference type="EMBL" id="QROT01000003">
    <property type="protein sequence ID" value="RHL46488.1"/>
    <property type="molecule type" value="Genomic_DNA"/>
</dbReference>
<keyword evidence="2" id="KW-0238">DNA-binding</keyword>
<evidence type="ECO:0000313" key="3">
    <source>
        <dbReference type="Proteomes" id="UP000283314"/>
    </source>
</evidence>
<dbReference type="PANTHER" id="PTHR35145">
    <property type="entry name" value="CYTOPLASMIC PROTEIN-RELATED"/>
    <property type="match status" value="1"/>
</dbReference>
<dbReference type="SUPFAM" id="SSF142906">
    <property type="entry name" value="YjbR-like"/>
    <property type="match status" value="1"/>
</dbReference>
<reference evidence="3 4" key="1">
    <citation type="submission" date="2018-08" db="EMBL/GenBank/DDBJ databases">
        <title>A genome reference for cultivated species of the human gut microbiota.</title>
        <authorList>
            <person name="Zou Y."/>
            <person name="Xue W."/>
            <person name="Luo G."/>
        </authorList>
    </citation>
    <scope>NUCLEOTIDE SEQUENCE [LARGE SCALE GENOMIC DNA]</scope>
    <source>
        <strain evidence="2 3">AF37-4</strain>
        <strain evidence="1 4">AM42-30</strain>
    </source>
</reference>
<gene>
    <name evidence="2" type="ORF">DW018_04705</name>
    <name evidence="1" type="ORF">DW918_09840</name>
</gene>
<dbReference type="PANTHER" id="PTHR35145:SF1">
    <property type="entry name" value="CYTOPLASMIC PROTEIN"/>
    <property type="match status" value="1"/>
</dbReference>
<name>A0A415LD81_9FIRM</name>
<dbReference type="InterPro" id="IPR007351">
    <property type="entry name" value="YjbR"/>
</dbReference>
<dbReference type="AlphaFoldDB" id="A0A415LD81"/>
<sequence length="122" mass="14481">MTADEIKDYCRSKKMITEENPFGDIPICFKLKGKIFAQLYPYEYDYKITLKCTVDAGQFFRMAYPEKVVRGYHCPPVQQPYWNTIFLDDFPDDVLKDMIDLAYDTVFFKLSKKMQEEIKSNL</sequence>
<evidence type="ECO:0000313" key="1">
    <source>
        <dbReference type="EMBL" id="RHA77271.1"/>
    </source>
</evidence>
<dbReference type="RefSeq" id="WP_118030779.1">
    <property type="nucleotide sequence ID" value="NZ_CABJDQ010000003.1"/>
</dbReference>
<dbReference type="Pfam" id="PF04237">
    <property type="entry name" value="YjbR"/>
    <property type="match status" value="1"/>
</dbReference>
<evidence type="ECO:0000313" key="4">
    <source>
        <dbReference type="Proteomes" id="UP000285740"/>
    </source>
</evidence>
<organism evidence="2 3">
    <name type="scientific">Eubacterium ventriosum</name>
    <dbReference type="NCBI Taxonomy" id="39496"/>
    <lineage>
        <taxon>Bacteria</taxon>
        <taxon>Bacillati</taxon>
        <taxon>Bacillota</taxon>
        <taxon>Clostridia</taxon>
        <taxon>Eubacteriales</taxon>
        <taxon>Eubacteriaceae</taxon>
        <taxon>Eubacterium</taxon>
    </lineage>
</organism>
<dbReference type="GeneID" id="66466536"/>
<accession>A0A415LD81</accession>
<proteinExistence type="predicted"/>
<dbReference type="InterPro" id="IPR038056">
    <property type="entry name" value="YjbR-like_sf"/>
</dbReference>
<dbReference type="InterPro" id="IPR058532">
    <property type="entry name" value="YjbR/MT2646/Rv2570-like"/>
</dbReference>
<dbReference type="Gene3D" id="3.90.1150.30">
    <property type="match status" value="1"/>
</dbReference>
<dbReference type="GO" id="GO:0003677">
    <property type="term" value="F:DNA binding"/>
    <property type="evidence" value="ECO:0007669"/>
    <property type="project" value="UniProtKB-KW"/>
</dbReference>
<dbReference type="EMBL" id="QSFV01000043">
    <property type="protein sequence ID" value="RHA77271.1"/>
    <property type="molecule type" value="Genomic_DNA"/>
</dbReference>
<evidence type="ECO:0000313" key="2">
    <source>
        <dbReference type="EMBL" id="RHL46488.1"/>
    </source>
</evidence>
<comment type="caution">
    <text evidence="2">The sequence shown here is derived from an EMBL/GenBank/DDBJ whole genome shotgun (WGS) entry which is preliminary data.</text>
</comment>
<dbReference type="Proteomes" id="UP000283314">
    <property type="component" value="Unassembled WGS sequence"/>
</dbReference>
<dbReference type="Proteomes" id="UP000285740">
    <property type="component" value="Unassembled WGS sequence"/>
</dbReference>
<protein>
    <submittedName>
        <fullName evidence="2">MmcQ/YjbR family DNA-binding protein</fullName>
    </submittedName>
</protein>